<evidence type="ECO:0008006" key="3">
    <source>
        <dbReference type="Google" id="ProtNLM"/>
    </source>
</evidence>
<evidence type="ECO:0000313" key="2">
    <source>
        <dbReference type="Proteomes" id="UP001628156"/>
    </source>
</evidence>
<sequence length="161" mass="18258">MGSIFATPIQYNVLNDLKNTTKMTMGSILFDSEVDEITERCIESKIRGMKGVMALISVSSHVFGVFTTGQMDVQNMKFLWTLTSDKSSFFFHVLPTGKLVVTKDFNLNINPLQNRLLFNFSSSSFELKIDGEGNIGPNIAYESNQYSLDAELERFLFVQWK</sequence>
<dbReference type="Proteomes" id="UP001628156">
    <property type="component" value="Unassembled WGS sequence"/>
</dbReference>
<protein>
    <recommendedName>
        <fullName evidence="3">TLDc domain-containing protein</fullName>
    </recommendedName>
</protein>
<gene>
    <name evidence="1" type="ORF">ENUP19_0057G0049</name>
</gene>
<proteinExistence type="predicted"/>
<evidence type="ECO:0000313" key="1">
    <source>
        <dbReference type="EMBL" id="GAB1220716.1"/>
    </source>
</evidence>
<comment type="caution">
    <text evidence="1">The sequence shown here is derived from an EMBL/GenBank/DDBJ whole genome shotgun (WGS) entry which is preliminary data.</text>
</comment>
<name>A0ABQ0DCY2_9EUKA</name>
<organism evidence="1 2">
    <name type="scientific">Entamoeba nuttalli</name>
    <dbReference type="NCBI Taxonomy" id="412467"/>
    <lineage>
        <taxon>Eukaryota</taxon>
        <taxon>Amoebozoa</taxon>
        <taxon>Evosea</taxon>
        <taxon>Archamoebae</taxon>
        <taxon>Mastigamoebida</taxon>
        <taxon>Entamoebidae</taxon>
        <taxon>Entamoeba</taxon>
    </lineage>
</organism>
<accession>A0ABQ0DCY2</accession>
<dbReference type="EMBL" id="BAAFRS010000057">
    <property type="protein sequence ID" value="GAB1220716.1"/>
    <property type="molecule type" value="Genomic_DNA"/>
</dbReference>
<reference evidence="1 2" key="1">
    <citation type="journal article" date="2019" name="PLoS Negl. Trop. Dis.">
        <title>Whole genome sequencing of Entamoeba nuttalli reveals mammalian host-related molecular signatures and a novel octapeptide-repeat surface protein.</title>
        <authorList>
            <person name="Tanaka M."/>
            <person name="Makiuchi T."/>
            <person name="Komiyama T."/>
            <person name="Shiina T."/>
            <person name="Osaki K."/>
            <person name="Tachibana H."/>
        </authorList>
    </citation>
    <scope>NUCLEOTIDE SEQUENCE [LARGE SCALE GENOMIC DNA]</scope>
    <source>
        <strain evidence="1 2">P19-061405</strain>
    </source>
</reference>
<keyword evidence="2" id="KW-1185">Reference proteome</keyword>